<organism evidence="2 3">
    <name type="scientific">Acidisarcina polymorpha</name>
    <dbReference type="NCBI Taxonomy" id="2211140"/>
    <lineage>
        <taxon>Bacteria</taxon>
        <taxon>Pseudomonadati</taxon>
        <taxon>Acidobacteriota</taxon>
        <taxon>Terriglobia</taxon>
        <taxon>Terriglobales</taxon>
        <taxon>Acidobacteriaceae</taxon>
        <taxon>Acidisarcina</taxon>
    </lineage>
</organism>
<evidence type="ECO:0000313" key="3">
    <source>
        <dbReference type="Proteomes" id="UP000253606"/>
    </source>
</evidence>
<reference evidence="2 3" key="1">
    <citation type="journal article" date="2018" name="Front. Microbiol.">
        <title>Hydrolytic Capabilities as a Key to Environmental Success: Chitinolytic and Cellulolytic Acidobacteria From Acidic Sub-arctic Soils and Boreal Peatlands.</title>
        <authorList>
            <person name="Belova S.E."/>
            <person name="Ravin N.V."/>
            <person name="Pankratov T.A."/>
            <person name="Rakitin A.L."/>
            <person name="Ivanova A.A."/>
            <person name="Beletsky A.V."/>
            <person name="Mardanov A.V."/>
            <person name="Sinninghe Damste J.S."/>
            <person name="Dedysh S.N."/>
        </authorList>
    </citation>
    <scope>NUCLEOTIDE SEQUENCE [LARGE SCALE GENOMIC DNA]</scope>
    <source>
        <strain evidence="2 3">SBC82</strain>
    </source>
</reference>
<accession>A0A2Z5FTI9</accession>
<evidence type="ECO:0000259" key="1">
    <source>
        <dbReference type="Pfam" id="PF13610"/>
    </source>
</evidence>
<keyword evidence="3" id="KW-1185">Reference proteome</keyword>
<dbReference type="KEGG" id="abas:ACPOL_0790"/>
<evidence type="ECO:0000313" key="2">
    <source>
        <dbReference type="EMBL" id="AXC10151.1"/>
    </source>
</evidence>
<dbReference type="EMBL" id="CP030840">
    <property type="protein sequence ID" value="AXC10151.1"/>
    <property type="molecule type" value="Genomic_DNA"/>
</dbReference>
<dbReference type="Pfam" id="PF13610">
    <property type="entry name" value="DDE_Tnp_IS240"/>
    <property type="match status" value="1"/>
</dbReference>
<sequence length="240" mass="26662">MSFVYDNLSLWNACRVASRADRAVNLLQKKGTVIGARWNSHCKRTVFEDLPKVPIEPTIEVFRLHQAPQTFGSSHISISESASKVPLFGRNPTVREMRTDGLLPKSTKLRSSKYLNNLIEQDHRGIKSRTKPMLGFKNFRSAASTIAGIDCSAAFTKINSISDAYASKTELCLQSGVQYWLNSKPPRTVLLPDSFTCLAPQPYWPSSSAGGFAKRHRIGGCDNIPSHICVKKVLPWLVKA</sequence>
<gene>
    <name evidence="2" type="ORF">ACPOL_0790</name>
</gene>
<dbReference type="AlphaFoldDB" id="A0A2Z5FTI9"/>
<name>A0A2Z5FTI9_9BACT</name>
<feature type="domain" description="DDE" evidence="1">
    <location>
        <begin position="94"/>
        <end position="152"/>
    </location>
</feature>
<protein>
    <submittedName>
        <fullName evidence="2">Mobile element protein</fullName>
    </submittedName>
</protein>
<dbReference type="Proteomes" id="UP000253606">
    <property type="component" value="Chromosome"/>
</dbReference>
<dbReference type="InterPro" id="IPR032874">
    <property type="entry name" value="DDE_dom"/>
</dbReference>
<proteinExistence type="predicted"/>